<protein>
    <submittedName>
        <fullName evidence="1">Uncharacterized protein</fullName>
    </submittedName>
</protein>
<comment type="caution">
    <text evidence="1">The sequence shown here is derived from an EMBL/GenBank/DDBJ whole genome shotgun (WGS) entry which is preliminary data.</text>
</comment>
<accession>A0AAV6YPX9</accession>
<sequence>MYRCPPRVRPPDNQHLWSHAKLWCHWDHPHAGPFVPMGCAIWTRWVISMAPLL</sequence>
<evidence type="ECO:0000313" key="1">
    <source>
        <dbReference type="EMBL" id="KAG8537227.1"/>
    </source>
</evidence>
<proteinExistence type="predicted"/>
<gene>
    <name evidence="1" type="ORF">GDO81_024879</name>
</gene>
<organism evidence="1 2">
    <name type="scientific">Engystomops pustulosus</name>
    <name type="common">Tungara frog</name>
    <name type="synonym">Physalaemus pustulosus</name>
    <dbReference type="NCBI Taxonomy" id="76066"/>
    <lineage>
        <taxon>Eukaryota</taxon>
        <taxon>Metazoa</taxon>
        <taxon>Chordata</taxon>
        <taxon>Craniata</taxon>
        <taxon>Vertebrata</taxon>
        <taxon>Euteleostomi</taxon>
        <taxon>Amphibia</taxon>
        <taxon>Batrachia</taxon>
        <taxon>Anura</taxon>
        <taxon>Neobatrachia</taxon>
        <taxon>Hyloidea</taxon>
        <taxon>Leptodactylidae</taxon>
        <taxon>Leiuperinae</taxon>
        <taxon>Engystomops</taxon>
    </lineage>
</organism>
<evidence type="ECO:0000313" key="2">
    <source>
        <dbReference type="Proteomes" id="UP000824782"/>
    </source>
</evidence>
<name>A0AAV6YPX9_ENGPU</name>
<reference evidence="1" key="1">
    <citation type="thesis" date="2020" institute="ProQuest LLC" country="789 East Eisenhower Parkway, Ann Arbor, MI, USA">
        <title>Comparative Genomics and Chromosome Evolution.</title>
        <authorList>
            <person name="Mudd A.B."/>
        </authorList>
    </citation>
    <scope>NUCLEOTIDE SEQUENCE</scope>
    <source>
        <strain evidence="1">237g6f4</strain>
        <tissue evidence="1">Blood</tissue>
    </source>
</reference>
<dbReference type="AlphaFoldDB" id="A0AAV6YPX9"/>
<keyword evidence="2" id="KW-1185">Reference proteome</keyword>
<dbReference type="Proteomes" id="UP000824782">
    <property type="component" value="Unassembled WGS sequence"/>
</dbReference>
<dbReference type="EMBL" id="WNYA01032318">
    <property type="protein sequence ID" value="KAG8537227.1"/>
    <property type="molecule type" value="Genomic_DNA"/>
</dbReference>